<keyword evidence="2" id="KW-0378">Hydrolase</keyword>
<feature type="non-terminal residue" evidence="5">
    <location>
        <position position="97"/>
    </location>
</feature>
<comment type="caution">
    <text evidence="5">The sequence shown here is derived from an EMBL/GenBank/DDBJ whole genome shotgun (WGS) entry which is preliminary data.</text>
</comment>
<keyword evidence="1" id="KW-0053">Apoptosis</keyword>
<proteinExistence type="predicted"/>
<protein>
    <recommendedName>
        <fullName evidence="4">Peptidase C14 caspase domain-containing protein</fullName>
    </recommendedName>
</protein>
<accession>A0AA39Q0P1</accession>
<feature type="domain" description="Peptidase C14 caspase" evidence="4">
    <location>
        <begin position="2"/>
        <end position="92"/>
    </location>
</feature>
<dbReference type="GO" id="GO:0004197">
    <property type="term" value="F:cysteine-type endopeptidase activity"/>
    <property type="evidence" value="ECO:0007669"/>
    <property type="project" value="InterPro"/>
</dbReference>
<dbReference type="EMBL" id="JAUEPU010000026">
    <property type="protein sequence ID" value="KAK0493114.1"/>
    <property type="molecule type" value="Genomic_DNA"/>
</dbReference>
<gene>
    <name evidence="5" type="ORF">EDD18DRAFT_1010255</name>
</gene>
<dbReference type="GO" id="GO:0006508">
    <property type="term" value="P:proteolysis"/>
    <property type="evidence" value="ECO:0007669"/>
    <property type="project" value="InterPro"/>
</dbReference>
<reference evidence="5" key="1">
    <citation type="submission" date="2023-06" db="EMBL/GenBank/DDBJ databases">
        <authorList>
            <consortium name="Lawrence Berkeley National Laboratory"/>
            <person name="Ahrendt S."/>
            <person name="Sahu N."/>
            <person name="Indic B."/>
            <person name="Wong-Bajracharya J."/>
            <person name="Merenyi Z."/>
            <person name="Ke H.-M."/>
            <person name="Monk M."/>
            <person name="Kocsube S."/>
            <person name="Drula E."/>
            <person name="Lipzen A."/>
            <person name="Balint B."/>
            <person name="Henrissat B."/>
            <person name="Andreopoulos B."/>
            <person name="Martin F.M."/>
            <person name="Harder C.B."/>
            <person name="Rigling D."/>
            <person name="Ford K.L."/>
            <person name="Foster G.D."/>
            <person name="Pangilinan J."/>
            <person name="Papanicolaou A."/>
            <person name="Barry K."/>
            <person name="LaButti K."/>
            <person name="Viragh M."/>
            <person name="Koriabine M."/>
            <person name="Yan M."/>
            <person name="Riley R."/>
            <person name="Champramary S."/>
            <person name="Plett K.L."/>
            <person name="Tsai I.J."/>
            <person name="Slot J."/>
            <person name="Sipos G."/>
            <person name="Plett J."/>
            <person name="Nagy L.G."/>
            <person name="Grigoriev I.V."/>
        </authorList>
    </citation>
    <scope>NUCLEOTIDE SEQUENCE</scope>
    <source>
        <strain evidence="5">HWK02</strain>
    </source>
</reference>
<evidence type="ECO:0000256" key="3">
    <source>
        <dbReference type="SAM" id="MobiDB-lite"/>
    </source>
</evidence>
<keyword evidence="2" id="KW-0788">Thiol protease</keyword>
<dbReference type="SUPFAM" id="SSF52129">
    <property type="entry name" value="Caspase-like"/>
    <property type="match status" value="1"/>
</dbReference>
<feature type="region of interest" description="Disordered" evidence="3">
    <location>
        <begin position="44"/>
        <end position="63"/>
    </location>
</feature>
<name>A0AA39Q0P1_9AGAR</name>
<evidence type="ECO:0000256" key="2">
    <source>
        <dbReference type="ARBA" id="ARBA00022807"/>
    </source>
</evidence>
<dbReference type="Proteomes" id="UP001175228">
    <property type="component" value="Unassembled WGS sequence"/>
</dbReference>
<sequence>SKPTHANIVNAILGLSTNSDIQHGDNIIIYFAGHGTRYKSLCPMDRASPKSTNSANVSEHPVPDISNREINTILTEIACKKGDHITLDCCHSASATR</sequence>
<keyword evidence="6" id="KW-1185">Reference proteome</keyword>
<evidence type="ECO:0000313" key="6">
    <source>
        <dbReference type="Proteomes" id="UP001175228"/>
    </source>
</evidence>
<dbReference type="Gene3D" id="3.40.50.1460">
    <property type="match status" value="1"/>
</dbReference>
<evidence type="ECO:0000313" key="5">
    <source>
        <dbReference type="EMBL" id="KAK0493114.1"/>
    </source>
</evidence>
<organism evidence="5 6">
    <name type="scientific">Armillaria luteobubalina</name>
    <dbReference type="NCBI Taxonomy" id="153913"/>
    <lineage>
        <taxon>Eukaryota</taxon>
        <taxon>Fungi</taxon>
        <taxon>Dikarya</taxon>
        <taxon>Basidiomycota</taxon>
        <taxon>Agaricomycotina</taxon>
        <taxon>Agaricomycetes</taxon>
        <taxon>Agaricomycetidae</taxon>
        <taxon>Agaricales</taxon>
        <taxon>Marasmiineae</taxon>
        <taxon>Physalacriaceae</taxon>
        <taxon>Armillaria</taxon>
    </lineage>
</organism>
<dbReference type="AlphaFoldDB" id="A0AA39Q0P1"/>
<evidence type="ECO:0000256" key="1">
    <source>
        <dbReference type="ARBA" id="ARBA00022703"/>
    </source>
</evidence>
<dbReference type="Pfam" id="PF00656">
    <property type="entry name" value="Peptidase_C14"/>
    <property type="match status" value="1"/>
</dbReference>
<dbReference type="GO" id="GO:0006915">
    <property type="term" value="P:apoptotic process"/>
    <property type="evidence" value="ECO:0007669"/>
    <property type="project" value="UniProtKB-KW"/>
</dbReference>
<feature type="non-terminal residue" evidence="5">
    <location>
        <position position="1"/>
    </location>
</feature>
<dbReference type="InterPro" id="IPR029030">
    <property type="entry name" value="Caspase-like_dom_sf"/>
</dbReference>
<evidence type="ECO:0000259" key="4">
    <source>
        <dbReference type="Pfam" id="PF00656"/>
    </source>
</evidence>
<keyword evidence="2" id="KW-0645">Protease</keyword>
<dbReference type="InterPro" id="IPR011600">
    <property type="entry name" value="Pept_C14_caspase"/>
</dbReference>